<feature type="region of interest" description="Disordered" evidence="1">
    <location>
        <begin position="425"/>
        <end position="444"/>
    </location>
</feature>
<dbReference type="OrthoDB" id="3029913at2759"/>
<sequence length="444" mass="51172">MAREQRRSRLGYRYGDFDEGLFEFSFIDRKLERGLEGECTAPYQPRIIFFLVVLRRPSILSRFVFESRLTGEQTCWRQLGALIRTYKKIYACDPTPPRTPGETLGTVELNTSELLDWNTRVLKVEAYAKRIWDYLNDKLNPKDPEGGRKLFEEPEPTSAMFALQLNEPIYALNIVAMADDASRHSLHPAAPDFRFSVPRFPAHEHMPSKPLPIPARRERVVSAQLHRQTVDLRPRLRVSKVPRPITQLHPLENRPRWNIKMYTVDHKEFVPTRTYVPQDIIVSLTIPQELQQVYSYTLLSLELRIPCGDINSPGIPREDGKGNFYPLLSTDGDLPVTGTMLSNLRFNVISSWVQGGRDADGRFHYSQLVIEVIPRAENGVSMFNMVEASFMLPAVRIIEWGDDRVARPMLYPMYEENQKTYKQWEDGPKEGIPMVPVGKSEPQV</sequence>
<dbReference type="GeneID" id="25791642"/>
<protein>
    <submittedName>
        <fullName evidence="2">Uncharacterized protein</fullName>
    </submittedName>
</protein>
<evidence type="ECO:0000256" key="1">
    <source>
        <dbReference type="SAM" id="MobiDB-lite"/>
    </source>
</evidence>
<name>G9MST5_HYPVG</name>
<dbReference type="HOGENOM" id="CLU_616857_0_0_1"/>
<comment type="caution">
    <text evidence="2">The sequence shown here is derived from an EMBL/GenBank/DDBJ whole genome shotgun (WGS) entry which is preliminary data.</text>
</comment>
<dbReference type="RefSeq" id="XP_013957234.1">
    <property type="nucleotide sequence ID" value="XM_014101759.1"/>
</dbReference>
<dbReference type="eggNOG" id="ENOG502RE9P">
    <property type="taxonomic scope" value="Eukaryota"/>
</dbReference>
<evidence type="ECO:0000313" key="3">
    <source>
        <dbReference type="Proteomes" id="UP000007115"/>
    </source>
</evidence>
<gene>
    <name evidence="2" type="ORF">TRIVIDRAFT_222291</name>
</gene>
<dbReference type="InParanoid" id="G9MST5"/>
<reference evidence="2 3" key="1">
    <citation type="journal article" date="2011" name="Genome Biol.">
        <title>Comparative genome sequence analysis underscores mycoparasitism as the ancestral life style of Trichoderma.</title>
        <authorList>
            <person name="Kubicek C.P."/>
            <person name="Herrera-Estrella A."/>
            <person name="Seidl-Seiboth V."/>
            <person name="Martinez D.A."/>
            <person name="Druzhinina I.S."/>
            <person name="Thon M."/>
            <person name="Zeilinger S."/>
            <person name="Casas-Flores S."/>
            <person name="Horwitz B.A."/>
            <person name="Mukherjee P.K."/>
            <person name="Mukherjee M."/>
            <person name="Kredics L."/>
            <person name="Alcaraz L.D."/>
            <person name="Aerts A."/>
            <person name="Antal Z."/>
            <person name="Atanasova L."/>
            <person name="Cervantes-Badillo M.G."/>
            <person name="Challacombe J."/>
            <person name="Chertkov O."/>
            <person name="McCluskey K."/>
            <person name="Coulpier F."/>
            <person name="Deshpande N."/>
            <person name="von Doehren H."/>
            <person name="Ebbole D.J."/>
            <person name="Esquivel-Naranjo E.U."/>
            <person name="Fekete E."/>
            <person name="Flipphi M."/>
            <person name="Glaser F."/>
            <person name="Gomez-Rodriguez E.Y."/>
            <person name="Gruber S."/>
            <person name="Han C."/>
            <person name="Henrissat B."/>
            <person name="Hermosa R."/>
            <person name="Hernandez-Onate M."/>
            <person name="Karaffa L."/>
            <person name="Kosti I."/>
            <person name="Le Crom S."/>
            <person name="Lindquist E."/>
            <person name="Lucas S."/>
            <person name="Luebeck M."/>
            <person name="Luebeck P.S."/>
            <person name="Margeot A."/>
            <person name="Metz B."/>
            <person name="Misra M."/>
            <person name="Nevalainen H."/>
            <person name="Omann M."/>
            <person name="Packer N."/>
            <person name="Perrone G."/>
            <person name="Uresti-Rivera E.E."/>
            <person name="Salamov A."/>
            <person name="Schmoll M."/>
            <person name="Seiboth B."/>
            <person name="Shapiro H."/>
            <person name="Sukno S."/>
            <person name="Tamayo-Ramos J.A."/>
            <person name="Tisch D."/>
            <person name="Wiest A."/>
            <person name="Wilkinson H.H."/>
            <person name="Zhang M."/>
            <person name="Coutinho P.M."/>
            <person name="Kenerley C.M."/>
            <person name="Monte E."/>
            <person name="Baker S.E."/>
            <person name="Grigoriev I.V."/>
        </authorList>
    </citation>
    <scope>NUCLEOTIDE SEQUENCE [LARGE SCALE GENOMIC DNA]</scope>
    <source>
        <strain evidence="3">Gv29-8 / FGSC 10586</strain>
    </source>
</reference>
<proteinExistence type="predicted"/>
<keyword evidence="3" id="KW-1185">Reference proteome</keyword>
<dbReference type="EMBL" id="ABDF02000006">
    <property type="protein sequence ID" value="EHK23034.1"/>
    <property type="molecule type" value="Genomic_DNA"/>
</dbReference>
<accession>G9MST5</accession>
<evidence type="ECO:0000313" key="2">
    <source>
        <dbReference type="EMBL" id="EHK23034.1"/>
    </source>
</evidence>
<dbReference type="AlphaFoldDB" id="G9MST5"/>
<dbReference type="Proteomes" id="UP000007115">
    <property type="component" value="Unassembled WGS sequence"/>
</dbReference>
<dbReference type="VEuPathDB" id="FungiDB:TRIVIDRAFT_222291"/>
<organism evidence="2 3">
    <name type="scientific">Hypocrea virens (strain Gv29-8 / FGSC 10586)</name>
    <name type="common">Gliocladium virens</name>
    <name type="synonym">Trichoderma virens</name>
    <dbReference type="NCBI Taxonomy" id="413071"/>
    <lineage>
        <taxon>Eukaryota</taxon>
        <taxon>Fungi</taxon>
        <taxon>Dikarya</taxon>
        <taxon>Ascomycota</taxon>
        <taxon>Pezizomycotina</taxon>
        <taxon>Sordariomycetes</taxon>
        <taxon>Hypocreomycetidae</taxon>
        <taxon>Hypocreales</taxon>
        <taxon>Hypocreaceae</taxon>
        <taxon>Trichoderma</taxon>
    </lineage>
</organism>